<dbReference type="SUPFAM" id="SSF46548">
    <property type="entry name" value="alpha-helical ferredoxin"/>
    <property type="match status" value="1"/>
</dbReference>
<dbReference type="GO" id="GO:0051536">
    <property type="term" value="F:iron-sulfur cluster binding"/>
    <property type="evidence" value="ECO:0007669"/>
    <property type="project" value="UniProtKB-KW"/>
</dbReference>
<dbReference type="InterPro" id="IPR036812">
    <property type="entry name" value="NAD(P)_OxRdtase_dom_sf"/>
</dbReference>
<dbReference type="PRINTS" id="PR00069">
    <property type="entry name" value="ALDKETRDTASE"/>
</dbReference>
<dbReference type="InterPro" id="IPR020471">
    <property type="entry name" value="AKR"/>
</dbReference>
<evidence type="ECO:0000256" key="3">
    <source>
        <dbReference type="ARBA" id="ARBA00023014"/>
    </source>
</evidence>
<evidence type="ECO:0000313" key="5">
    <source>
        <dbReference type="EMBL" id="SET52210.1"/>
    </source>
</evidence>
<accession>A0A1I0F477</accession>
<evidence type="ECO:0000256" key="2">
    <source>
        <dbReference type="ARBA" id="ARBA00023004"/>
    </source>
</evidence>
<dbReference type="PANTHER" id="PTHR43312">
    <property type="entry name" value="D-THREO-ALDOSE 1-DEHYDROGENASE"/>
    <property type="match status" value="1"/>
</dbReference>
<gene>
    <name evidence="5" type="ORF">SAMN05660297_02655</name>
</gene>
<dbReference type="Proteomes" id="UP000199568">
    <property type="component" value="Unassembled WGS sequence"/>
</dbReference>
<dbReference type="AlphaFoldDB" id="A0A1I0F477"/>
<dbReference type="GO" id="GO:0046872">
    <property type="term" value="F:metal ion binding"/>
    <property type="evidence" value="ECO:0007669"/>
    <property type="project" value="UniProtKB-KW"/>
</dbReference>
<dbReference type="Pfam" id="PF13187">
    <property type="entry name" value="Fer4_9"/>
    <property type="match status" value="1"/>
</dbReference>
<dbReference type="InterPro" id="IPR017896">
    <property type="entry name" value="4Fe4S_Fe-S-bd"/>
</dbReference>
<name>A0A1I0F477_9FIRM</name>
<dbReference type="InterPro" id="IPR053135">
    <property type="entry name" value="AKR2_Oxidoreductase"/>
</dbReference>
<keyword evidence="1" id="KW-0479">Metal-binding</keyword>
<dbReference type="CDD" id="cd19096">
    <property type="entry name" value="AKR_Fe-S_oxidoreductase"/>
    <property type="match status" value="1"/>
</dbReference>
<dbReference type="PROSITE" id="PS51379">
    <property type="entry name" value="4FE4S_FER_2"/>
    <property type="match status" value="1"/>
</dbReference>
<dbReference type="GO" id="GO:0016491">
    <property type="term" value="F:oxidoreductase activity"/>
    <property type="evidence" value="ECO:0007669"/>
    <property type="project" value="InterPro"/>
</dbReference>
<dbReference type="PANTHER" id="PTHR43312:SF2">
    <property type="entry name" value="OXIDOREDUCTASE"/>
    <property type="match status" value="1"/>
</dbReference>
<evidence type="ECO:0000313" key="6">
    <source>
        <dbReference type="Proteomes" id="UP000199568"/>
    </source>
</evidence>
<keyword evidence="3" id="KW-0411">Iron-sulfur</keyword>
<proteinExistence type="predicted"/>
<dbReference type="PROSITE" id="PS00198">
    <property type="entry name" value="4FE4S_FER_1"/>
    <property type="match status" value="1"/>
</dbReference>
<keyword evidence="6" id="KW-1185">Reference proteome</keyword>
<dbReference type="Pfam" id="PF00248">
    <property type="entry name" value="Aldo_ket_red"/>
    <property type="match status" value="1"/>
</dbReference>
<evidence type="ECO:0000256" key="1">
    <source>
        <dbReference type="ARBA" id="ARBA00022723"/>
    </source>
</evidence>
<organism evidence="5 6">
    <name type="scientific">Natronincola peptidivorans</name>
    <dbReference type="NCBI Taxonomy" id="426128"/>
    <lineage>
        <taxon>Bacteria</taxon>
        <taxon>Bacillati</taxon>
        <taxon>Bacillota</taxon>
        <taxon>Clostridia</taxon>
        <taxon>Peptostreptococcales</taxon>
        <taxon>Natronincolaceae</taxon>
        <taxon>Natronincola</taxon>
    </lineage>
</organism>
<keyword evidence="2" id="KW-0408">Iron</keyword>
<reference evidence="5 6" key="1">
    <citation type="submission" date="2016-10" db="EMBL/GenBank/DDBJ databases">
        <authorList>
            <person name="de Groot N.N."/>
        </authorList>
    </citation>
    <scope>NUCLEOTIDE SEQUENCE [LARGE SCALE GENOMIC DNA]</scope>
    <source>
        <strain evidence="5 6">DSM 18979</strain>
    </source>
</reference>
<protein>
    <recommendedName>
        <fullName evidence="4">4Fe-4S ferredoxin-type domain-containing protein</fullName>
    </recommendedName>
</protein>
<dbReference type="InterPro" id="IPR017900">
    <property type="entry name" value="4Fe4S_Fe_S_CS"/>
</dbReference>
<feature type="domain" description="4Fe-4S ferredoxin-type" evidence="4">
    <location>
        <begin position="335"/>
        <end position="363"/>
    </location>
</feature>
<sequence>MDMNYRVNPKNNDKLSILGFGCMRFAKSEKEVEEQIIYAIENGVNYFDTAYIYPNSEAILGRVLAKGYRERVKIATKMPPYLIKKYEDFDKIFYQELQRLQTDYIDYYFMHMLTDINIWDRLIDIGILKWIEEKKQKGQIINIGFSYHGGRDEFIKLIDAYHWEFCMIQYNYLDENNQAGKSGLKYAAAKGLPVMVMEPLRGGKLVTNLPREVYHVWEKAYIKRSPAEWAFRWIWNHPEVTVVLSGMNSLEMVKENIRVASESEANSFTEDDEQLFSEVRRILQEKIKIPCTGCNYCIPCPMGVDIPTCFSCYNDREIEGKLSAIGKYIMQTSFKTKSHNASLCSQCGKCEIHCPQKIAIRDELTKVSKAMEGFYYKPARYLIKRFMKL</sequence>
<dbReference type="STRING" id="426128.SAMN05660297_02655"/>
<evidence type="ECO:0000259" key="4">
    <source>
        <dbReference type="PROSITE" id="PS51379"/>
    </source>
</evidence>
<dbReference type="EMBL" id="FOHU01000013">
    <property type="protein sequence ID" value="SET52210.1"/>
    <property type="molecule type" value="Genomic_DNA"/>
</dbReference>
<dbReference type="Gene3D" id="3.20.20.100">
    <property type="entry name" value="NADP-dependent oxidoreductase domain"/>
    <property type="match status" value="1"/>
</dbReference>
<dbReference type="InterPro" id="IPR023210">
    <property type="entry name" value="NADP_OxRdtase_dom"/>
</dbReference>
<dbReference type="SUPFAM" id="SSF51430">
    <property type="entry name" value="NAD(P)-linked oxidoreductase"/>
    <property type="match status" value="1"/>
</dbReference>